<dbReference type="NCBIfam" id="TIGR02436">
    <property type="entry name" value="four helix bundle protein"/>
    <property type="match status" value="1"/>
</dbReference>
<dbReference type="Proteomes" id="UP000256326">
    <property type="component" value="Unassembled WGS sequence"/>
</dbReference>
<dbReference type="RefSeq" id="WP_116033293.1">
    <property type="nucleotide sequence ID" value="NZ_JBHLVV010000029.1"/>
</dbReference>
<dbReference type="InterPro" id="IPR036583">
    <property type="entry name" value="23S_rRNA_IVS_sf"/>
</dbReference>
<dbReference type="Gene3D" id="1.20.1440.60">
    <property type="entry name" value="23S rRNA-intervening sequence"/>
    <property type="match status" value="1"/>
</dbReference>
<evidence type="ECO:0000313" key="2">
    <source>
        <dbReference type="Proteomes" id="UP000256326"/>
    </source>
</evidence>
<gene>
    <name evidence="1" type="ORF">DRF58_04320</name>
</gene>
<accession>A0A3D9D1I0</accession>
<dbReference type="EMBL" id="QNUG01000007">
    <property type="protein sequence ID" value="REC71865.1"/>
    <property type="molecule type" value="Genomic_DNA"/>
</dbReference>
<dbReference type="InterPro" id="IPR012657">
    <property type="entry name" value="23S_rRNA-intervening_sequence"/>
</dbReference>
<organism evidence="1 2">
    <name type="scientific">Epilithonimonas hispanica</name>
    <dbReference type="NCBI Taxonomy" id="358687"/>
    <lineage>
        <taxon>Bacteria</taxon>
        <taxon>Pseudomonadati</taxon>
        <taxon>Bacteroidota</taxon>
        <taxon>Flavobacteriia</taxon>
        <taxon>Flavobacteriales</taxon>
        <taxon>Weeksellaceae</taxon>
        <taxon>Chryseobacterium group</taxon>
        <taxon>Epilithonimonas</taxon>
    </lineage>
</organism>
<name>A0A3D9D1I0_9FLAO</name>
<reference evidence="1 2" key="1">
    <citation type="journal article" date="2006" name="Int. J. Syst. Evol. Microbiol.">
        <title>Chryseobacterium hispanicum sp. nov., isolated from the drinking water distribution system of Sevilla, Spain.</title>
        <authorList>
            <person name="Gallego V."/>
            <person name="Garcia M.T."/>
            <person name="Ventosa A."/>
        </authorList>
    </citation>
    <scope>NUCLEOTIDE SEQUENCE [LARGE SCALE GENOMIC DNA]</scope>
    <source>
        <strain evidence="1 2">KCTC 22104</strain>
    </source>
</reference>
<dbReference type="PANTHER" id="PTHR38471:SF2">
    <property type="entry name" value="FOUR HELIX BUNDLE PROTEIN"/>
    <property type="match status" value="1"/>
</dbReference>
<proteinExistence type="predicted"/>
<dbReference type="AlphaFoldDB" id="A0A3D9D1I0"/>
<dbReference type="PANTHER" id="PTHR38471">
    <property type="entry name" value="FOUR HELIX BUNDLE PROTEIN"/>
    <property type="match status" value="1"/>
</dbReference>
<dbReference type="Pfam" id="PF05635">
    <property type="entry name" value="23S_rRNA_IVP"/>
    <property type="match status" value="1"/>
</dbReference>
<sequence length="130" mass="15128">MATINNFEDLEIWKKSRILCQKVDAYLLQNPNCSQNIKYQIDRSSGSVMDNIAEGFEREGNKEFINFLSISKGSCGEVRSQLIRAFDRKFINENEFNDLLKDFAELSKMISGFMKYLKNTEHNGNKFLRP</sequence>
<comment type="caution">
    <text evidence="1">The sequence shown here is derived from an EMBL/GenBank/DDBJ whole genome shotgun (WGS) entry which is preliminary data.</text>
</comment>
<dbReference type="SUPFAM" id="SSF158446">
    <property type="entry name" value="IVS-encoded protein-like"/>
    <property type="match status" value="1"/>
</dbReference>
<keyword evidence="2" id="KW-1185">Reference proteome</keyword>
<protein>
    <submittedName>
        <fullName evidence="1">Four helix bundle protein</fullName>
    </submittedName>
</protein>
<evidence type="ECO:0000313" key="1">
    <source>
        <dbReference type="EMBL" id="REC71865.1"/>
    </source>
</evidence>
<dbReference type="CDD" id="cd16377">
    <property type="entry name" value="23S_rRNA_IVP_like"/>
    <property type="match status" value="1"/>
</dbReference>
<dbReference type="OrthoDB" id="5515766at2"/>